<name>C3X5N1_9BURK</name>
<dbReference type="PANTHER" id="PTHR36985:SF1">
    <property type="entry name" value="TRANSLOCATION AND ASSEMBLY MODULE SUBUNIT TAMB"/>
    <property type="match status" value="1"/>
</dbReference>
<dbReference type="InterPro" id="IPR007452">
    <property type="entry name" value="TamB_C"/>
</dbReference>
<organism evidence="6 7">
    <name type="scientific">Oxalobacter paraformigenes</name>
    <dbReference type="NCBI Taxonomy" id="556268"/>
    <lineage>
        <taxon>Bacteria</taxon>
        <taxon>Pseudomonadati</taxon>
        <taxon>Pseudomonadota</taxon>
        <taxon>Betaproteobacteria</taxon>
        <taxon>Burkholderiales</taxon>
        <taxon>Oxalobacteraceae</taxon>
        <taxon>Oxalobacter</taxon>
    </lineage>
</organism>
<dbReference type="Pfam" id="PF04357">
    <property type="entry name" value="TamB"/>
    <property type="match status" value="1"/>
</dbReference>
<evidence type="ECO:0000256" key="2">
    <source>
        <dbReference type="ARBA" id="ARBA00022692"/>
    </source>
</evidence>
<dbReference type="GO" id="GO:0009306">
    <property type="term" value="P:protein secretion"/>
    <property type="evidence" value="ECO:0007669"/>
    <property type="project" value="InterPro"/>
</dbReference>
<dbReference type="AlphaFoldDB" id="C3X5N1"/>
<comment type="subcellular location">
    <subcellularLocation>
        <location evidence="1">Membrane</location>
        <topology evidence="1">Single-pass membrane protein</topology>
    </subcellularLocation>
</comment>
<protein>
    <recommendedName>
        <fullName evidence="5">Translocation and assembly module TamB C-terminal domain-containing protein</fullName>
    </recommendedName>
</protein>
<dbReference type="RefSeq" id="WP_005878272.1">
    <property type="nucleotide sequence ID" value="NZ_CABMNL010000001.1"/>
</dbReference>
<dbReference type="eggNOG" id="COG2911">
    <property type="taxonomic scope" value="Bacteria"/>
</dbReference>
<evidence type="ECO:0000313" key="6">
    <source>
        <dbReference type="EMBL" id="EEO28517.1"/>
    </source>
</evidence>
<keyword evidence="7" id="KW-1185">Reference proteome</keyword>
<gene>
    <name evidence="6" type="ORF">OFAG_01670</name>
</gene>
<keyword evidence="4" id="KW-0472">Membrane</keyword>
<keyword evidence="2" id="KW-0812">Transmembrane</keyword>
<evidence type="ECO:0000313" key="7">
    <source>
        <dbReference type="Proteomes" id="UP000003973"/>
    </source>
</evidence>
<dbReference type="GO" id="GO:0005886">
    <property type="term" value="C:plasma membrane"/>
    <property type="evidence" value="ECO:0007669"/>
    <property type="project" value="InterPro"/>
</dbReference>
<dbReference type="EMBL" id="ACDP02000002">
    <property type="protein sequence ID" value="EEO28517.1"/>
    <property type="molecule type" value="Genomic_DNA"/>
</dbReference>
<evidence type="ECO:0000256" key="4">
    <source>
        <dbReference type="ARBA" id="ARBA00023136"/>
    </source>
</evidence>
<dbReference type="Proteomes" id="UP000003973">
    <property type="component" value="Unassembled WGS sequence"/>
</dbReference>
<evidence type="ECO:0000256" key="3">
    <source>
        <dbReference type="ARBA" id="ARBA00022989"/>
    </source>
</evidence>
<evidence type="ECO:0000256" key="1">
    <source>
        <dbReference type="ARBA" id="ARBA00004167"/>
    </source>
</evidence>
<dbReference type="PANTHER" id="PTHR36985">
    <property type="entry name" value="TRANSLOCATION AND ASSEMBLY MODULE SUBUNIT TAMB"/>
    <property type="match status" value="1"/>
</dbReference>
<evidence type="ECO:0000259" key="5">
    <source>
        <dbReference type="Pfam" id="PF04357"/>
    </source>
</evidence>
<feature type="domain" description="Translocation and assembly module TamB C-terminal" evidence="5">
    <location>
        <begin position="911"/>
        <end position="1243"/>
    </location>
</feature>
<accession>C3X5N1</accession>
<proteinExistence type="predicted"/>
<dbReference type="GO" id="GO:0097347">
    <property type="term" value="C:TAM protein secretion complex"/>
    <property type="evidence" value="ECO:0007669"/>
    <property type="project" value="TreeGrafter"/>
</dbReference>
<dbReference type="HOGENOM" id="CLU_002338_3_0_4"/>
<keyword evidence="3" id="KW-1133">Transmembrane helix</keyword>
<comment type="caution">
    <text evidence="6">The sequence shown here is derived from an EMBL/GenBank/DDBJ whole genome shotgun (WGS) entry which is preliminary data.</text>
</comment>
<reference evidence="6" key="1">
    <citation type="submission" date="2011-10" db="EMBL/GenBank/DDBJ databases">
        <title>The Genome Sequence of Oxalobacter formigenes HOxBLS.</title>
        <authorList>
            <consortium name="The Broad Institute Genome Sequencing Platform"/>
            <person name="Earl A."/>
            <person name="Ward D."/>
            <person name="Feldgarden M."/>
            <person name="Gevers D."/>
            <person name="Allison M.J."/>
            <person name="Humphrey S."/>
            <person name="Young S.K."/>
            <person name="Zeng Q."/>
            <person name="Gargeya S."/>
            <person name="Fitzgerald M."/>
            <person name="Haas B."/>
            <person name="Abouelleil A."/>
            <person name="Alvarado L."/>
            <person name="Arachchi H.M."/>
            <person name="Berlin A."/>
            <person name="Brown A."/>
            <person name="Chapman S.B."/>
            <person name="Chen Z."/>
            <person name="Dunbar C."/>
            <person name="Freedman E."/>
            <person name="Gearin G."/>
            <person name="Goldberg J."/>
            <person name="Griggs A."/>
            <person name="Gujja S."/>
            <person name="Heiman D."/>
            <person name="Howarth C."/>
            <person name="Larson L."/>
            <person name="Lui A."/>
            <person name="MacDonald P.J.P."/>
            <person name="Montmayeur A."/>
            <person name="Murphy C."/>
            <person name="Neiman D."/>
            <person name="Pearson M."/>
            <person name="Priest M."/>
            <person name="Roberts A."/>
            <person name="Saif S."/>
            <person name="Shea T."/>
            <person name="Shenoy N."/>
            <person name="Sisk P."/>
            <person name="Stolte C."/>
            <person name="Sykes S."/>
            <person name="Wortman J."/>
            <person name="Nusbaum C."/>
            <person name="Birren B."/>
        </authorList>
    </citation>
    <scope>NUCLEOTIDE SEQUENCE [LARGE SCALE GENOMIC DNA]</scope>
    <source>
        <strain evidence="6">HOxBLS</strain>
    </source>
</reference>
<sequence length="1244" mass="134994">MRHRWLIWLLIPFFLLGGFLWLASQEWTLQWIAQKVVQAGGGRVEVEGVSGTLVNSFEIEKIVFTSREKDIEINDLKVAWNPWRLLHGQLDIDLLSVGSLGVDLKMSSDEPFVLPQSLAPPVSVEVAGVILESVSVSKAGVGITLENVHFAISSDATAWHLKNLGFDSPFGNAAINVDLGTARPFAIDGTVQFDNELMKARANMMLNGDLDRLGVSGSLDGYGATGKLDARVTPFASFPFESVWLEAKGIDPSKMESGWPVANVDAQIDINAEKDKSLKGSVSIHNGKPGPFDRNALPVYFVNAKISGSIERIHLNDLLLNFGKAGQFRGNGLVSSEKTDITLETSRFDLHKITSRIRQTHIAGKIGFHQTGTDQEFTVALGEDHIRLNAHLLKKGDALVLEDMLLKADQSALRMTGRMSLEEQQDFRFEGEASRFNFASFGRFPESGLNVGFDVSGRLKPERDILVHYSFLPSRLFNQDLSGKGQFRIGDKEVRDARILLTLGANTVNVDGNLGKRGDRLVWELKAPDLDSFGKGYKGALFGKGELFGSLKALRGRMNLAGGDFMLMDRYGARKMQANVQFGTEWQDRIEVDVQLDDAVFGSGKWKAIQAQIDGTLRSHTIKASARNDSFDLTAGASGGLSSNGIWQGKLETLENRGKLAFSLDASVPVKIGKDDVSLGNLTLKLPDGQLTVEKLVKKGTLLETSGNARGVPLAYLLAVTQDSKNTVHSTLTLGADWSVKANRSLDGNLRIYRERGDVTLVGDNIIKLGLKTFDIQAVLSRNTVNLNAKIESDKAGDIQAQAMTGLVLHNGSWSLSKDSPFKMTVQANVPSLSWIGPLTGQPDMQLGGSVTLQISGNGTLGDPRLSGSVNGKDLAVNWLSMGVDLSKGELSAVLDGNRLQIRKGIIYGPEGNLQISGGLQMKNGQLLTSLYFKTDKLLILSNVDRQLAITGQGQFSLDENRLQLLGEWQVNRAMIILSDSRNVTYSKDVVVLGRPEKKTGESVPVSFNLKIDLGNQFYLKGKGLDTRLAGQIQAVSSRDNKLRVFGTVNTVDGSYSAFGQKLAIKKGQVTFSGPVENPTLDILAGRDFPPSDDVTEVGVSVTGTAQSPKVKLVSTPEVSDTEKLSWLVLGYGGGENGDDQQRALIATAAAAILSTEQSGGFPTKLASTIGLDDIGISSSSELDETVLSLTKRISSRLYLTYEQGLTGATNLIKLRYIISRRLSLVGQTGTITAVDLLYDWKFD</sequence>